<keyword evidence="2" id="KW-0238">DNA-binding</keyword>
<dbReference type="InterPro" id="IPR036864">
    <property type="entry name" value="Zn2-C6_fun-type_DNA-bd_sf"/>
</dbReference>
<dbReference type="EMBL" id="CAJVOS010000104">
    <property type="protein sequence ID" value="CAG8297047.1"/>
    <property type="molecule type" value="Genomic_DNA"/>
</dbReference>
<dbReference type="InterPro" id="IPR001138">
    <property type="entry name" value="Zn2Cys6_DnaBD"/>
</dbReference>
<name>A0A9W4N5U4_PENOL</name>
<keyword evidence="1" id="KW-0805">Transcription regulation</keyword>
<feature type="region of interest" description="Disordered" evidence="5">
    <location>
        <begin position="56"/>
        <end position="83"/>
    </location>
</feature>
<evidence type="ECO:0000256" key="2">
    <source>
        <dbReference type="ARBA" id="ARBA00023125"/>
    </source>
</evidence>
<dbReference type="CDD" id="cd00067">
    <property type="entry name" value="GAL4"/>
    <property type="match status" value="1"/>
</dbReference>
<feature type="compositionally biased region" description="Basic and acidic residues" evidence="5">
    <location>
        <begin position="68"/>
        <end position="81"/>
    </location>
</feature>
<keyword evidence="8" id="KW-1185">Reference proteome</keyword>
<dbReference type="GO" id="GO:0008270">
    <property type="term" value="F:zinc ion binding"/>
    <property type="evidence" value="ECO:0007669"/>
    <property type="project" value="InterPro"/>
</dbReference>
<protein>
    <recommendedName>
        <fullName evidence="6">Zn(2)-C6 fungal-type domain-containing protein</fullName>
    </recommendedName>
</protein>
<sequence>MSTVQPRDDNTPPTSLRASCDRCRSQKLRCVPSSDPSAPCQRCLRGKEPKFCTFSRRLQTGKPPGSRKRSELHEPRRENRPSAKFLPGMNTFTLSNSSLPEPSSIKKICPEPTATNEILRRLESEACLDSLWSDENTMFIDPALQPLIHTAAHVHEPPNHTDCNVFEPKETMDMQGDASFQSDLAEFLHVDQMPVSPPYTSSLQMDLESEANPIMDMGVLEEETPSLLVDLSTLLGKLSHYEKELAKLAGSTLDNYPIGDALYFSQRFHALIVNQGRVYTFDHTSDIDMPTRLLCLSCYILLTRIYLTIFKYLYTHLTQLSTPFSAWGLGPSSYSMENKMDAYRGLRLGQLQSVSVGWEPAMRIRKAMVILLDSLGNAEKALGLPATVRSALHTERPQGDNTPATESIHYEEEGVLAPLLNGRLQKKLREHERTLRGKVEDVNDLLDGLLAPSR</sequence>
<dbReference type="Gene3D" id="4.10.240.10">
    <property type="entry name" value="Zn(2)-C6 fungal-type DNA-binding domain"/>
    <property type="match status" value="1"/>
</dbReference>
<dbReference type="AlphaFoldDB" id="A0A9W4N5U4"/>
<evidence type="ECO:0000259" key="6">
    <source>
        <dbReference type="PROSITE" id="PS50048"/>
    </source>
</evidence>
<dbReference type="GO" id="GO:0000981">
    <property type="term" value="F:DNA-binding transcription factor activity, RNA polymerase II-specific"/>
    <property type="evidence" value="ECO:0007669"/>
    <property type="project" value="InterPro"/>
</dbReference>
<gene>
    <name evidence="7" type="ORF">POLS_LOCUS9823</name>
</gene>
<evidence type="ECO:0000313" key="8">
    <source>
        <dbReference type="Proteomes" id="UP001153618"/>
    </source>
</evidence>
<comment type="caution">
    <text evidence="7">The sequence shown here is derived from an EMBL/GenBank/DDBJ whole genome shotgun (WGS) entry which is preliminary data.</text>
</comment>
<dbReference type="PROSITE" id="PS00463">
    <property type="entry name" value="ZN2_CY6_FUNGAL_1"/>
    <property type="match status" value="1"/>
</dbReference>
<keyword evidence="3" id="KW-0804">Transcription</keyword>
<feature type="domain" description="Zn(2)-C6 fungal-type" evidence="6">
    <location>
        <begin position="19"/>
        <end position="54"/>
    </location>
</feature>
<dbReference type="OrthoDB" id="4222821at2759"/>
<evidence type="ECO:0000256" key="1">
    <source>
        <dbReference type="ARBA" id="ARBA00023015"/>
    </source>
</evidence>
<evidence type="ECO:0000313" key="7">
    <source>
        <dbReference type="EMBL" id="CAG8297047.1"/>
    </source>
</evidence>
<dbReference type="GO" id="GO:0003677">
    <property type="term" value="F:DNA binding"/>
    <property type="evidence" value="ECO:0007669"/>
    <property type="project" value="UniProtKB-KW"/>
</dbReference>
<accession>A0A9W4N5U4</accession>
<evidence type="ECO:0000256" key="5">
    <source>
        <dbReference type="SAM" id="MobiDB-lite"/>
    </source>
</evidence>
<reference evidence="7" key="1">
    <citation type="submission" date="2021-07" db="EMBL/GenBank/DDBJ databases">
        <authorList>
            <person name="Branca A.L. A."/>
        </authorList>
    </citation>
    <scope>NUCLEOTIDE SEQUENCE</scope>
</reference>
<dbReference type="Proteomes" id="UP001153618">
    <property type="component" value="Unassembled WGS sequence"/>
</dbReference>
<dbReference type="PROSITE" id="PS50048">
    <property type="entry name" value="ZN2_CY6_FUNGAL_2"/>
    <property type="match status" value="1"/>
</dbReference>
<dbReference type="SUPFAM" id="SSF57701">
    <property type="entry name" value="Zn2/Cys6 DNA-binding domain"/>
    <property type="match status" value="1"/>
</dbReference>
<organism evidence="7 8">
    <name type="scientific">Penicillium olsonii</name>
    <dbReference type="NCBI Taxonomy" id="99116"/>
    <lineage>
        <taxon>Eukaryota</taxon>
        <taxon>Fungi</taxon>
        <taxon>Dikarya</taxon>
        <taxon>Ascomycota</taxon>
        <taxon>Pezizomycotina</taxon>
        <taxon>Eurotiomycetes</taxon>
        <taxon>Eurotiomycetidae</taxon>
        <taxon>Eurotiales</taxon>
        <taxon>Aspergillaceae</taxon>
        <taxon>Penicillium</taxon>
    </lineage>
</organism>
<evidence type="ECO:0000256" key="4">
    <source>
        <dbReference type="ARBA" id="ARBA00023242"/>
    </source>
</evidence>
<keyword evidence="4" id="KW-0539">Nucleus</keyword>
<proteinExistence type="predicted"/>
<evidence type="ECO:0000256" key="3">
    <source>
        <dbReference type="ARBA" id="ARBA00023163"/>
    </source>
</evidence>